<accession>A0A931F1J7</accession>
<name>A0A931F1J7_9ACTN</name>
<organism evidence="3 4">
    <name type="scientific">Nonomuraea cypriaca</name>
    <dbReference type="NCBI Taxonomy" id="1187855"/>
    <lineage>
        <taxon>Bacteria</taxon>
        <taxon>Bacillati</taxon>
        <taxon>Actinomycetota</taxon>
        <taxon>Actinomycetes</taxon>
        <taxon>Streptosporangiales</taxon>
        <taxon>Streptosporangiaceae</taxon>
        <taxon>Nonomuraea</taxon>
    </lineage>
</organism>
<reference evidence="3" key="1">
    <citation type="submission" date="2020-11" db="EMBL/GenBank/DDBJ databases">
        <title>Whole-genome analyses of Nonomuraea sp. K274.</title>
        <authorList>
            <person name="Veyisoglu A."/>
        </authorList>
    </citation>
    <scope>NUCLEOTIDE SEQUENCE</scope>
    <source>
        <strain evidence="3">K274</strain>
    </source>
</reference>
<keyword evidence="1" id="KW-0233">DNA recombination</keyword>
<feature type="domain" description="Tyr recombinase" evidence="2">
    <location>
        <begin position="1"/>
        <end position="53"/>
    </location>
</feature>
<proteinExistence type="predicted"/>
<protein>
    <submittedName>
        <fullName evidence="3">Site-specific integrase</fullName>
    </submittedName>
</protein>
<dbReference type="AlphaFoldDB" id="A0A931F1J7"/>
<dbReference type="SUPFAM" id="SSF56349">
    <property type="entry name" value="DNA breaking-rejoining enzymes"/>
    <property type="match status" value="1"/>
</dbReference>
<sequence>MHPHRFRGTSAHELLAAGASPDDVKRILGWKSDSMLRHYTEELGDERARAAHARFSPADRV</sequence>
<evidence type="ECO:0000313" key="4">
    <source>
        <dbReference type="Proteomes" id="UP000605361"/>
    </source>
</evidence>
<dbReference type="GO" id="GO:0003677">
    <property type="term" value="F:DNA binding"/>
    <property type="evidence" value="ECO:0007669"/>
    <property type="project" value="InterPro"/>
</dbReference>
<dbReference type="Pfam" id="PF00589">
    <property type="entry name" value="Phage_integrase"/>
    <property type="match status" value="1"/>
</dbReference>
<dbReference type="Proteomes" id="UP000605361">
    <property type="component" value="Unassembled WGS sequence"/>
</dbReference>
<comment type="caution">
    <text evidence="3">The sequence shown here is derived from an EMBL/GenBank/DDBJ whole genome shotgun (WGS) entry which is preliminary data.</text>
</comment>
<dbReference type="InterPro" id="IPR002104">
    <property type="entry name" value="Integrase_catalytic"/>
</dbReference>
<gene>
    <name evidence="3" type="ORF">ITP53_33605</name>
</gene>
<dbReference type="RefSeq" id="WP_195899483.1">
    <property type="nucleotide sequence ID" value="NZ_JADOGI010000126.1"/>
</dbReference>
<dbReference type="InterPro" id="IPR013762">
    <property type="entry name" value="Integrase-like_cat_sf"/>
</dbReference>
<evidence type="ECO:0000313" key="3">
    <source>
        <dbReference type="EMBL" id="MBF8190565.1"/>
    </source>
</evidence>
<dbReference type="InterPro" id="IPR011010">
    <property type="entry name" value="DNA_brk_join_enz"/>
</dbReference>
<dbReference type="GO" id="GO:0006310">
    <property type="term" value="P:DNA recombination"/>
    <property type="evidence" value="ECO:0007669"/>
    <property type="project" value="UniProtKB-KW"/>
</dbReference>
<dbReference type="EMBL" id="JADOGI010000126">
    <property type="protein sequence ID" value="MBF8190565.1"/>
    <property type="molecule type" value="Genomic_DNA"/>
</dbReference>
<dbReference type="Gene3D" id="1.10.443.10">
    <property type="entry name" value="Intergrase catalytic core"/>
    <property type="match status" value="1"/>
</dbReference>
<evidence type="ECO:0000256" key="1">
    <source>
        <dbReference type="ARBA" id="ARBA00023172"/>
    </source>
</evidence>
<keyword evidence="4" id="KW-1185">Reference proteome</keyword>
<evidence type="ECO:0000259" key="2">
    <source>
        <dbReference type="PROSITE" id="PS51898"/>
    </source>
</evidence>
<dbReference type="GO" id="GO:0015074">
    <property type="term" value="P:DNA integration"/>
    <property type="evidence" value="ECO:0007669"/>
    <property type="project" value="InterPro"/>
</dbReference>
<dbReference type="PROSITE" id="PS51898">
    <property type="entry name" value="TYR_RECOMBINASE"/>
    <property type="match status" value="1"/>
</dbReference>